<dbReference type="AlphaFoldDB" id="H1HNA0"/>
<accession>H1HNA0</accession>
<sequence length="37" mass="4454">MAANIMMLAVLAMFIGWAIYFHIQDQKEERERERRGK</sequence>
<feature type="transmembrane region" description="Helical" evidence="1">
    <location>
        <begin position="6"/>
        <end position="23"/>
    </location>
</feature>
<dbReference type="PATRIC" id="fig|999422.3.peg.1726"/>
<reference evidence="2 3" key="1">
    <citation type="submission" date="2011-12" db="EMBL/GenBank/DDBJ databases">
        <title>The Genome Sequence of Prevotella maculosa OT 289.</title>
        <authorList>
            <consortium name="The Broad Institute Genome Sequencing Platform"/>
            <person name="Earl A."/>
            <person name="Ward D."/>
            <person name="Feldgarden M."/>
            <person name="Gevers D."/>
            <person name="Izard J."/>
            <person name="Blanton J.M."/>
            <person name="Mathney J."/>
            <person name="Tanner A.C."/>
            <person name="Dewhirst F.E."/>
            <person name="Young S.K."/>
            <person name="Zeng Q."/>
            <person name="Gargeya S."/>
            <person name="Fitzgerald M."/>
            <person name="Haas B."/>
            <person name="Abouelleil A."/>
            <person name="Alvarado L."/>
            <person name="Arachchi H.M."/>
            <person name="Berlin A."/>
            <person name="Chapman S.B."/>
            <person name="Gearin G."/>
            <person name="Goldberg J."/>
            <person name="Griggs A."/>
            <person name="Gujja S."/>
            <person name="Hansen M."/>
            <person name="Heiman D."/>
            <person name="Howarth C."/>
            <person name="Larimer J."/>
            <person name="Lui A."/>
            <person name="MacDonald P.J.P."/>
            <person name="McCowen C."/>
            <person name="Montmayeur A."/>
            <person name="Murphy C."/>
            <person name="Neiman D."/>
            <person name="Pearson M."/>
            <person name="Priest M."/>
            <person name="Roberts A."/>
            <person name="Saif S."/>
            <person name="Shea T."/>
            <person name="Sisk P."/>
            <person name="Stolte C."/>
            <person name="Sykes S."/>
            <person name="Wortman J."/>
            <person name="Nusbaum C."/>
            <person name="Birren B."/>
        </authorList>
    </citation>
    <scope>NUCLEOTIDE SEQUENCE [LARGE SCALE GENOMIC DNA]</scope>
    <source>
        <strain evidence="2 3">OT 289</strain>
    </source>
</reference>
<evidence type="ECO:0000313" key="3">
    <source>
        <dbReference type="Proteomes" id="UP000003167"/>
    </source>
</evidence>
<evidence type="ECO:0000256" key="1">
    <source>
        <dbReference type="SAM" id="Phobius"/>
    </source>
</evidence>
<keyword evidence="3" id="KW-1185">Reference proteome</keyword>
<comment type="caution">
    <text evidence="2">The sequence shown here is derived from an EMBL/GenBank/DDBJ whole genome shotgun (WGS) entry which is preliminary data.</text>
</comment>
<keyword evidence="1" id="KW-1133">Transmembrane helix</keyword>
<organism evidence="2 3">
    <name type="scientific">Segatella maculosa OT 289</name>
    <dbReference type="NCBI Taxonomy" id="999422"/>
    <lineage>
        <taxon>Bacteria</taxon>
        <taxon>Pseudomonadati</taxon>
        <taxon>Bacteroidota</taxon>
        <taxon>Bacteroidia</taxon>
        <taxon>Bacteroidales</taxon>
        <taxon>Prevotellaceae</taxon>
        <taxon>Segatella</taxon>
    </lineage>
</organism>
<proteinExistence type="predicted"/>
<name>H1HNA0_9BACT</name>
<dbReference type="Proteomes" id="UP000003167">
    <property type="component" value="Unassembled WGS sequence"/>
</dbReference>
<evidence type="ECO:0000313" key="2">
    <source>
        <dbReference type="EMBL" id="EHO69787.1"/>
    </source>
</evidence>
<dbReference type="HOGENOM" id="CLU_3347148_0_0_10"/>
<protein>
    <submittedName>
        <fullName evidence="2">Uncharacterized protein</fullName>
    </submittedName>
</protein>
<dbReference type="EMBL" id="AGEK01000028">
    <property type="protein sequence ID" value="EHO69787.1"/>
    <property type="molecule type" value="Genomic_DNA"/>
</dbReference>
<gene>
    <name evidence="2" type="ORF">HMPREF9944_01644</name>
</gene>
<keyword evidence="1" id="KW-0472">Membrane</keyword>
<keyword evidence="1" id="KW-0812">Transmembrane</keyword>
<dbReference type="STRING" id="999422.HMPREF9944_01644"/>